<dbReference type="EMBL" id="JMIH01000024">
    <property type="protein sequence ID" value="KEO72544.1"/>
    <property type="molecule type" value="Genomic_DNA"/>
</dbReference>
<sequence length="135" mass="15405">MFKLADNEIKFLYNSEKIGDRESYAYISAAHEHVINELDIAKNDLTPTQISELAQKLDVRIIDLFDKKSEYFKNNIEGNDLEEQDLLTILIREKSALKTPIAITKEGAKVLDSSSETINIDMIFTKNPPTDDIKE</sequence>
<dbReference type="SUPFAM" id="SSF52833">
    <property type="entry name" value="Thioredoxin-like"/>
    <property type="match status" value="1"/>
</dbReference>
<dbReference type="STRING" id="1048983.EL17_17560"/>
<evidence type="ECO:0000313" key="2">
    <source>
        <dbReference type="Proteomes" id="UP000027821"/>
    </source>
</evidence>
<dbReference type="OrthoDB" id="838847at2"/>
<proteinExistence type="predicted"/>
<dbReference type="InterPro" id="IPR036249">
    <property type="entry name" value="Thioredoxin-like_sf"/>
</dbReference>
<dbReference type="eggNOG" id="COG1393">
    <property type="taxonomic scope" value="Bacteria"/>
</dbReference>
<keyword evidence="2" id="KW-1185">Reference proteome</keyword>
<gene>
    <name evidence="1" type="ORF">EL17_17560</name>
</gene>
<dbReference type="Gene3D" id="3.40.30.10">
    <property type="entry name" value="Glutaredoxin"/>
    <property type="match status" value="1"/>
</dbReference>
<accession>A0A074KUF7</accession>
<evidence type="ECO:0008006" key="3">
    <source>
        <dbReference type="Google" id="ProtNLM"/>
    </source>
</evidence>
<name>A0A074KUF7_9BACT</name>
<organism evidence="1 2">
    <name type="scientific">Anditalea andensis</name>
    <dbReference type="NCBI Taxonomy" id="1048983"/>
    <lineage>
        <taxon>Bacteria</taxon>
        <taxon>Pseudomonadati</taxon>
        <taxon>Bacteroidota</taxon>
        <taxon>Cytophagia</taxon>
        <taxon>Cytophagales</taxon>
        <taxon>Cytophagaceae</taxon>
        <taxon>Anditalea</taxon>
    </lineage>
</organism>
<dbReference type="Proteomes" id="UP000027821">
    <property type="component" value="Unassembled WGS sequence"/>
</dbReference>
<dbReference type="RefSeq" id="WP_035077159.1">
    <property type="nucleotide sequence ID" value="NZ_JMIH01000024.1"/>
</dbReference>
<dbReference type="AlphaFoldDB" id="A0A074KUF7"/>
<reference evidence="1 2" key="1">
    <citation type="submission" date="2014-04" db="EMBL/GenBank/DDBJ databases">
        <title>Characterization and application of a salt tolerant electro-active bacterium.</title>
        <authorList>
            <person name="Yang L."/>
            <person name="Wei S."/>
            <person name="Tay Q.X.M."/>
        </authorList>
    </citation>
    <scope>NUCLEOTIDE SEQUENCE [LARGE SCALE GENOMIC DNA]</scope>
    <source>
        <strain evidence="1 2">LY1</strain>
    </source>
</reference>
<evidence type="ECO:0000313" key="1">
    <source>
        <dbReference type="EMBL" id="KEO72544.1"/>
    </source>
</evidence>
<comment type="caution">
    <text evidence="1">The sequence shown here is derived from an EMBL/GenBank/DDBJ whole genome shotgun (WGS) entry which is preliminary data.</text>
</comment>
<protein>
    <recommendedName>
        <fullName evidence="3">Arsenate reductase</fullName>
    </recommendedName>
</protein>